<feature type="domain" description="Large ribosomal subunit protein bL12 C-terminal" evidence="2">
    <location>
        <begin position="64"/>
        <end position="92"/>
    </location>
</feature>
<reference evidence="3" key="1">
    <citation type="submission" date="2022-03" db="EMBL/GenBank/DDBJ databases">
        <title>Streptomyces 7R015 and 7R016 isolated from Barleria lupulina in Thailand.</title>
        <authorList>
            <person name="Kanchanasin P."/>
            <person name="Phongsopitanun W."/>
            <person name="Tanasupawat S."/>
        </authorList>
    </citation>
    <scope>NUCLEOTIDE SEQUENCE</scope>
    <source>
        <strain evidence="3">7R015</strain>
    </source>
</reference>
<dbReference type="InterPro" id="IPR014719">
    <property type="entry name" value="Ribosomal_bL12_C/ClpS-like"/>
</dbReference>
<gene>
    <name evidence="3" type="ORF">MQP27_27540</name>
</gene>
<evidence type="ECO:0000256" key="1">
    <source>
        <dbReference type="SAM" id="Coils"/>
    </source>
</evidence>
<proteinExistence type="predicted"/>
<dbReference type="InterPro" id="IPR013823">
    <property type="entry name" value="Ribosomal_bL12_C"/>
</dbReference>
<evidence type="ECO:0000313" key="4">
    <source>
        <dbReference type="Proteomes" id="UP001165269"/>
    </source>
</evidence>
<accession>A0ABS9YD22</accession>
<feature type="coiled-coil region" evidence="1">
    <location>
        <begin position="17"/>
        <end position="44"/>
    </location>
</feature>
<evidence type="ECO:0000259" key="2">
    <source>
        <dbReference type="Pfam" id="PF00542"/>
    </source>
</evidence>
<organism evidence="3 4">
    <name type="scientific">Streptomyces cylindrosporus</name>
    <dbReference type="NCBI Taxonomy" id="2927583"/>
    <lineage>
        <taxon>Bacteria</taxon>
        <taxon>Bacillati</taxon>
        <taxon>Actinomycetota</taxon>
        <taxon>Actinomycetes</taxon>
        <taxon>Kitasatosporales</taxon>
        <taxon>Streptomycetaceae</taxon>
        <taxon>Streptomyces</taxon>
    </lineage>
</organism>
<dbReference type="GO" id="GO:0005840">
    <property type="term" value="C:ribosome"/>
    <property type="evidence" value="ECO:0007669"/>
    <property type="project" value="UniProtKB-KW"/>
</dbReference>
<dbReference type="EMBL" id="JALDAY010000008">
    <property type="protein sequence ID" value="MCI3274844.1"/>
    <property type="molecule type" value="Genomic_DNA"/>
</dbReference>
<comment type="caution">
    <text evidence="3">The sequence shown here is derived from an EMBL/GenBank/DDBJ whole genome shotgun (WGS) entry which is preliminary data.</text>
</comment>
<keyword evidence="4" id="KW-1185">Reference proteome</keyword>
<sequence length="96" mass="10528">MDTLGYTLAAVALLIGVGSIENRISRADQRVARVERKLDRILDHLGLREDEPWSAEVADLVRAGKKIEAIKVYREATGVGLKEAKDAVEELGQSRG</sequence>
<dbReference type="Gene3D" id="3.30.1390.10">
    <property type="match status" value="1"/>
</dbReference>
<protein>
    <submittedName>
        <fullName evidence="3">Ribosomal protein L7/L12</fullName>
    </submittedName>
</protein>
<dbReference type="Proteomes" id="UP001165269">
    <property type="component" value="Unassembled WGS sequence"/>
</dbReference>
<keyword evidence="3" id="KW-0687">Ribonucleoprotein</keyword>
<name>A0ABS9YD22_9ACTN</name>
<evidence type="ECO:0000313" key="3">
    <source>
        <dbReference type="EMBL" id="MCI3274844.1"/>
    </source>
</evidence>
<dbReference type="Pfam" id="PF00542">
    <property type="entry name" value="Ribosomal_L12"/>
    <property type="match status" value="1"/>
</dbReference>
<keyword evidence="1" id="KW-0175">Coiled coil</keyword>
<dbReference type="RefSeq" id="WP_242768599.1">
    <property type="nucleotide sequence ID" value="NZ_JALDAY010000008.1"/>
</dbReference>
<dbReference type="SUPFAM" id="SSF54736">
    <property type="entry name" value="ClpS-like"/>
    <property type="match status" value="1"/>
</dbReference>
<keyword evidence="3" id="KW-0689">Ribosomal protein</keyword>